<evidence type="ECO:0000256" key="3">
    <source>
        <dbReference type="ARBA" id="ARBA00023015"/>
    </source>
</evidence>
<dbReference type="CDD" id="cd00609">
    <property type="entry name" value="AAT_like"/>
    <property type="match status" value="1"/>
</dbReference>
<dbReference type="InterPro" id="IPR004839">
    <property type="entry name" value="Aminotransferase_I/II_large"/>
</dbReference>
<dbReference type="EMBL" id="CAFABK010000027">
    <property type="protein sequence ID" value="CAB4829507.1"/>
    <property type="molecule type" value="Genomic_DNA"/>
</dbReference>
<dbReference type="InterPro" id="IPR051446">
    <property type="entry name" value="HTH_trans_reg/aminotransferase"/>
</dbReference>
<dbReference type="Gene3D" id="3.40.640.10">
    <property type="entry name" value="Type I PLP-dependent aspartate aminotransferase-like (Major domain)"/>
    <property type="match status" value="1"/>
</dbReference>
<dbReference type="GO" id="GO:0003700">
    <property type="term" value="F:DNA-binding transcription factor activity"/>
    <property type="evidence" value="ECO:0007669"/>
    <property type="project" value="InterPro"/>
</dbReference>
<accession>A0A6J7A9L6</accession>
<organism evidence="7">
    <name type="scientific">freshwater metagenome</name>
    <dbReference type="NCBI Taxonomy" id="449393"/>
    <lineage>
        <taxon>unclassified sequences</taxon>
        <taxon>metagenomes</taxon>
        <taxon>ecological metagenomes</taxon>
    </lineage>
</organism>
<evidence type="ECO:0000256" key="1">
    <source>
        <dbReference type="ARBA" id="ARBA00005384"/>
    </source>
</evidence>
<protein>
    <submittedName>
        <fullName evidence="7">Unannotated protein</fullName>
    </submittedName>
</protein>
<dbReference type="InterPro" id="IPR000524">
    <property type="entry name" value="Tscrpt_reg_HTH_GntR"/>
</dbReference>
<dbReference type="PANTHER" id="PTHR46577">
    <property type="entry name" value="HTH-TYPE TRANSCRIPTIONAL REGULATORY PROTEIN GABR"/>
    <property type="match status" value="1"/>
</dbReference>
<dbReference type="PANTHER" id="PTHR46577:SF1">
    <property type="entry name" value="HTH-TYPE TRANSCRIPTIONAL REGULATORY PROTEIN GABR"/>
    <property type="match status" value="1"/>
</dbReference>
<evidence type="ECO:0000256" key="2">
    <source>
        <dbReference type="ARBA" id="ARBA00022898"/>
    </source>
</evidence>
<dbReference type="SUPFAM" id="SSF53383">
    <property type="entry name" value="PLP-dependent transferases"/>
    <property type="match status" value="1"/>
</dbReference>
<feature type="domain" description="HTH gntR-type" evidence="6">
    <location>
        <begin position="23"/>
        <end position="91"/>
    </location>
</feature>
<name>A0A6J7A9L6_9ZZZZ</name>
<dbReference type="PROSITE" id="PS50949">
    <property type="entry name" value="HTH_GNTR"/>
    <property type="match status" value="1"/>
</dbReference>
<dbReference type="AlphaFoldDB" id="A0A6J7A9L6"/>
<proteinExistence type="inferred from homology"/>
<keyword evidence="5" id="KW-0804">Transcription</keyword>
<evidence type="ECO:0000256" key="4">
    <source>
        <dbReference type="ARBA" id="ARBA00023125"/>
    </source>
</evidence>
<dbReference type="Pfam" id="PF00392">
    <property type="entry name" value="GntR"/>
    <property type="match status" value="1"/>
</dbReference>
<dbReference type="InterPro" id="IPR015424">
    <property type="entry name" value="PyrdxlP-dep_Trfase"/>
</dbReference>
<dbReference type="GO" id="GO:0030170">
    <property type="term" value="F:pyridoxal phosphate binding"/>
    <property type="evidence" value="ECO:0007669"/>
    <property type="project" value="InterPro"/>
</dbReference>
<keyword evidence="3" id="KW-0805">Transcription regulation</keyword>
<sequence length="464" mass="49467">MGQVSAVAAPIDHLPLLREAITDCSPKGIAAAVHRLIRAQKLNTGDRLPTVRELARALAISPATVSEAWQVLGAVGAIQARGRAGSFVKETLEPGRPIRYLSIGGAPGVDGLDLSTGTPDPQLLPKLREALERVTTRDLAWTTSYLDDPVLPQLEVILRQNWPFEAQRVTVVDGALDALSRVVEQTIRLGDRVIMENPGFPPLIDLLERSGAEIIPVGMDDEGVRHAEVTLALEKSPVAIFIQPRAQNPTGTNMSKARSVVLAEILRPTSILVIEDDHSGEIATGEDVSIGKFLPERTVHIRSYSKSHGPDLRIAAVGGSADVIDPLLSRRMLGPGWTSRLLQAVLIELLTDKSAIAAVTRARSRYAVRSLALRAGLAGLGVTSSTGDGINAWVEVADERAALITLAATGIRVAPGTPFEVVPTGVHHVRVTTGLLHEDDTEQWQHVITALATAAKAGPTLRGV</sequence>
<keyword evidence="4" id="KW-0238">DNA-binding</keyword>
<evidence type="ECO:0000259" key="6">
    <source>
        <dbReference type="PROSITE" id="PS50949"/>
    </source>
</evidence>
<dbReference type="InterPro" id="IPR015421">
    <property type="entry name" value="PyrdxlP-dep_Trfase_major"/>
</dbReference>
<keyword evidence="2" id="KW-0663">Pyridoxal phosphate</keyword>
<dbReference type="InterPro" id="IPR036390">
    <property type="entry name" value="WH_DNA-bd_sf"/>
</dbReference>
<evidence type="ECO:0000313" key="7">
    <source>
        <dbReference type="EMBL" id="CAB4829507.1"/>
    </source>
</evidence>
<dbReference type="GO" id="GO:0003677">
    <property type="term" value="F:DNA binding"/>
    <property type="evidence" value="ECO:0007669"/>
    <property type="project" value="UniProtKB-KW"/>
</dbReference>
<evidence type="ECO:0000256" key="5">
    <source>
        <dbReference type="ARBA" id="ARBA00023163"/>
    </source>
</evidence>
<dbReference type="Pfam" id="PF00155">
    <property type="entry name" value="Aminotran_1_2"/>
    <property type="match status" value="1"/>
</dbReference>
<dbReference type="InterPro" id="IPR036388">
    <property type="entry name" value="WH-like_DNA-bd_sf"/>
</dbReference>
<dbReference type="SMART" id="SM00345">
    <property type="entry name" value="HTH_GNTR"/>
    <property type="match status" value="1"/>
</dbReference>
<dbReference type="Gene3D" id="1.10.10.10">
    <property type="entry name" value="Winged helix-like DNA-binding domain superfamily/Winged helix DNA-binding domain"/>
    <property type="match status" value="1"/>
</dbReference>
<reference evidence="7" key="1">
    <citation type="submission" date="2020-05" db="EMBL/GenBank/DDBJ databases">
        <authorList>
            <person name="Chiriac C."/>
            <person name="Salcher M."/>
            <person name="Ghai R."/>
            <person name="Kavagutti S V."/>
        </authorList>
    </citation>
    <scope>NUCLEOTIDE SEQUENCE</scope>
</reference>
<comment type="similarity">
    <text evidence="1">In the C-terminal section; belongs to the class-I pyridoxal-phosphate-dependent aminotransferase family.</text>
</comment>
<gene>
    <name evidence="7" type="ORF">UFOPK3204_00778</name>
</gene>
<dbReference type="SUPFAM" id="SSF46785">
    <property type="entry name" value="Winged helix' DNA-binding domain"/>
    <property type="match status" value="1"/>
</dbReference>